<dbReference type="OrthoDB" id="7851174at2759"/>
<keyword evidence="11" id="KW-1185">Reference proteome</keyword>
<feature type="domain" description="UBC core" evidence="9">
    <location>
        <begin position="1"/>
        <end position="148"/>
    </location>
</feature>
<dbReference type="eggNOG" id="KOG0418">
    <property type="taxonomic scope" value="Eukaryota"/>
</dbReference>
<dbReference type="GO" id="GO:0061631">
    <property type="term" value="F:ubiquitin conjugating enzyme activity"/>
    <property type="evidence" value="ECO:0007669"/>
    <property type="project" value="UniProtKB-EC"/>
</dbReference>
<dbReference type="InterPro" id="IPR000608">
    <property type="entry name" value="UBC"/>
</dbReference>
<dbReference type="OMA" id="HWTFVYA"/>
<evidence type="ECO:0000256" key="4">
    <source>
        <dbReference type="ARBA" id="ARBA00022786"/>
    </source>
</evidence>
<dbReference type="AlphaFoldDB" id="C1MMK6"/>
<dbReference type="GeneID" id="9682861"/>
<keyword evidence="3 7" id="KW-0547">Nucleotide-binding</keyword>
<proteinExistence type="inferred from homology"/>
<keyword evidence="5 7" id="KW-0067">ATP-binding</keyword>
<feature type="active site" description="Glycyl thioester intermediate" evidence="6">
    <location>
        <position position="86"/>
    </location>
</feature>
<dbReference type="Pfam" id="PF00179">
    <property type="entry name" value="UQ_con"/>
    <property type="match status" value="1"/>
</dbReference>
<name>C1MMK6_MICPC</name>
<dbReference type="InterPro" id="IPR016135">
    <property type="entry name" value="UBQ-conjugating_enzyme/RWD"/>
</dbReference>
<feature type="domain" description="UBA" evidence="8">
    <location>
        <begin position="151"/>
        <end position="190"/>
    </location>
</feature>
<gene>
    <name evidence="10" type="ORF">MICPUCDRAFT_14767</name>
</gene>
<dbReference type="SMART" id="SM00212">
    <property type="entry name" value="UBCc"/>
    <property type="match status" value="1"/>
</dbReference>
<keyword evidence="2" id="KW-0808">Transferase</keyword>
<reference evidence="10 11" key="1">
    <citation type="journal article" date="2009" name="Science">
        <title>Green evolution and dynamic adaptations revealed by genomes of the marine picoeukaryotes Micromonas.</title>
        <authorList>
            <person name="Worden A.Z."/>
            <person name="Lee J.H."/>
            <person name="Mock T."/>
            <person name="Rouze P."/>
            <person name="Simmons M.P."/>
            <person name="Aerts A.L."/>
            <person name="Allen A.E."/>
            <person name="Cuvelier M.L."/>
            <person name="Derelle E."/>
            <person name="Everett M.V."/>
            <person name="Foulon E."/>
            <person name="Grimwood J."/>
            <person name="Gundlach H."/>
            <person name="Henrissat B."/>
            <person name="Napoli C."/>
            <person name="McDonald S.M."/>
            <person name="Parker M.S."/>
            <person name="Rombauts S."/>
            <person name="Salamov A."/>
            <person name="Von Dassow P."/>
            <person name="Badger J.H."/>
            <person name="Coutinho P.M."/>
            <person name="Demir E."/>
            <person name="Dubchak I."/>
            <person name="Gentemann C."/>
            <person name="Eikrem W."/>
            <person name="Gready J.E."/>
            <person name="John U."/>
            <person name="Lanier W."/>
            <person name="Lindquist E.A."/>
            <person name="Lucas S."/>
            <person name="Mayer K.F."/>
            <person name="Moreau H."/>
            <person name="Not F."/>
            <person name="Otillar R."/>
            <person name="Panaud O."/>
            <person name="Pangilinan J."/>
            <person name="Paulsen I."/>
            <person name="Piegu B."/>
            <person name="Poliakov A."/>
            <person name="Robbens S."/>
            <person name="Schmutz J."/>
            <person name="Toulza E."/>
            <person name="Wyss T."/>
            <person name="Zelensky A."/>
            <person name="Zhou K."/>
            <person name="Armbrust E.V."/>
            <person name="Bhattacharya D."/>
            <person name="Goodenough U.W."/>
            <person name="Van de Peer Y."/>
            <person name="Grigoriev I.V."/>
        </authorList>
    </citation>
    <scope>NUCLEOTIDE SEQUENCE [LARGE SCALE GENOMIC DNA]</scope>
    <source>
        <strain evidence="10 11">CCMP1545</strain>
    </source>
</reference>
<evidence type="ECO:0000256" key="5">
    <source>
        <dbReference type="ARBA" id="ARBA00022840"/>
    </source>
</evidence>
<evidence type="ECO:0000259" key="9">
    <source>
        <dbReference type="PROSITE" id="PS50127"/>
    </source>
</evidence>
<evidence type="ECO:0000259" key="8">
    <source>
        <dbReference type="PROSITE" id="PS50030"/>
    </source>
</evidence>
<dbReference type="PANTHER" id="PTHR24068">
    <property type="entry name" value="UBIQUITIN-CONJUGATING ENZYME E2"/>
    <property type="match status" value="1"/>
</dbReference>
<comment type="similarity">
    <text evidence="7">Belongs to the ubiquitin-conjugating enzyme family.</text>
</comment>
<dbReference type="SUPFAM" id="SSF46934">
    <property type="entry name" value="UBA-like"/>
    <property type="match status" value="1"/>
</dbReference>
<evidence type="ECO:0000256" key="2">
    <source>
        <dbReference type="ARBA" id="ARBA00022679"/>
    </source>
</evidence>
<dbReference type="GO" id="GO:0005524">
    <property type="term" value="F:ATP binding"/>
    <property type="evidence" value="ECO:0007669"/>
    <property type="project" value="UniProtKB-UniRule"/>
</dbReference>
<dbReference type="InterPro" id="IPR023313">
    <property type="entry name" value="UBQ-conjugating_AS"/>
</dbReference>
<keyword evidence="4 7" id="KW-0833">Ubl conjugation pathway</keyword>
<sequence length="191" mass="20900">MDTNRLAKELKEIQADTTSGVTVRVLGDNMAHMQGTILGPEESPYQGGKFVVDIQLTNAYPFEPPKMRFITKVWHPNVSSANGAICLDILKEQWSPALSIKTAMLSLQALLSSPEPSDPQDAVVARQYLDDIALFNATAKAWTEEHAKDGAKDEKMEKFKEMGFPEVDIVNALARAAGDEAQALELLLTGL</sequence>
<evidence type="ECO:0000256" key="3">
    <source>
        <dbReference type="ARBA" id="ARBA00022741"/>
    </source>
</evidence>
<dbReference type="Proteomes" id="UP000001876">
    <property type="component" value="Unassembled WGS sequence"/>
</dbReference>
<organism evidence="11">
    <name type="scientific">Micromonas pusilla (strain CCMP1545)</name>
    <name type="common">Picoplanktonic green alga</name>
    <dbReference type="NCBI Taxonomy" id="564608"/>
    <lineage>
        <taxon>Eukaryota</taxon>
        <taxon>Viridiplantae</taxon>
        <taxon>Chlorophyta</taxon>
        <taxon>Mamiellophyceae</taxon>
        <taxon>Mamiellales</taxon>
        <taxon>Mamiellaceae</taxon>
        <taxon>Micromonas</taxon>
    </lineage>
</organism>
<dbReference type="PROSITE" id="PS50030">
    <property type="entry name" value="UBA"/>
    <property type="match status" value="1"/>
</dbReference>
<evidence type="ECO:0000256" key="1">
    <source>
        <dbReference type="ARBA" id="ARBA00012486"/>
    </source>
</evidence>
<dbReference type="STRING" id="564608.C1MMK6"/>
<evidence type="ECO:0000313" key="10">
    <source>
        <dbReference type="EMBL" id="EEH58590.1"/>
    </source>
</evidence>
<accession>C1MMK6</accession>
<dbReference type="KEGG" id="mpp:MICPUCDRAFT_14767"/>
<dbReference type="PROSITE" id="PS50127">
    <property type="entry name" value="UBC_2"/>
    <property type="match status" value="1"/>
</dbReference>
<evidence type="ECO:0000256" key="6">
    <source>
        <dbReference type="PROSITE-ProRule" id="PRU10133"/>
    </source>
</evidence>
<dbReference type="Gene3D" id="3.10.110.10">
    <property type="entry name" value="Ubiquitin Conjugating Enzyme"/>
    <property type="match status" value="1"/>
</dbReference>
<dbReference type="SUPFAM" id="SSF54495">
    <property type="entry name" value="UBC-like"/>
    <property type="match status" value="1"/>
</dbReference>
<dbReference type="InterPro" id="IPR015940">
    <property type="entry name" value="UBA"/>
</dbReference>
<dbReference type="CDD" id="cd23800">
    <property type="entry name" value="UBCc_UBE2K"/>
    <property type="match status" value="1"/>
</dbReference>
<dbReference type="Gene3D" id="1.10.8.10">
    <property type="entry name" value="DNA helicase RuvA subunit, C-terminal domain"/>
    <property type="match status" value="1"/>
</dbReference>
<dbReference type="InterPro" id="IPR009060">
    <property type="entry name" value="UBA-like_sf"/>
</dbReference>
<dbReference type="RefSeq" id="XP_003056945.1">
    <property type="nucleotide sequence ID" value="XM_003056899.1"/>
</dbReference>
<evidence type="ECO:0000313" key="11">
    <source>
        <dbReference type="Proteomes" id="UP000001876"/>
    </source>
</evidence>
<dbReference type="FunFam" id="3.10.110.10:FF:000037">
    <property type="entry name" value="ubiquitin-conjugating enzyme E2 27"/>
    <property type="match status" value="1"/>
</dbReference>
<dbReference type="EC" id="2.3.2.23" evidence="1"/>
<evidence type="ECO:0000256" key="7">
    <source>
        <dbReference type="RuleBase" id="RU362109"/>
    </source>
</evidence>
<dbReference type="EMBL" id="GG663737">
    <property type="protein sequence ID" value="EEH58590.1"/>
    <property type="molecule type" value="Genomic_DNA"/>
</dbReference>
<dbReference type="PROSITE" id="PS00183">
    <property type="entry name" value="UBC_1"/>
    <property type="match status" value="1"/>
</dbReference>
<protein>
    <recommendedName>
        <fullName evidence="1">E2 ubiquitin-conjugating enzyme</fullName>
        <ecNumber evidence="1">2.3.2.23</ecNumber>
    </recommendedName>
</protein>